<evidence type="ECO:0000259" key="2">
    <source>
        <dbReference type="Pfam" id="PF01464"/>
    </source>
</evidence>
<feature type="domain" description="Transglycosylase SLT" evidence="2">
    <location>
        <begin position="208"/>
        <end position="306"/>
    </location>
</feature>
<keyword evidence="1" id="KW-0812">Transmembrane</keyword>
<keyword evidence="1" id="KW-1133">Transmembrane helix</keyword>
<keyword evidence="1" id="KW-0472">Membrane</keyword>
<protein>
    <recommendedName>
        <fullName evidence="2">Transglycosylase SLT domain-containing protein</fullName>
    </recommendedName>
</protein>
<comment type="caution">
    <text evidence="3">The sequence shown here is derived from an EMBL/GenBank/DDBJ whole genome shotgun (WGS) entry which is preliminary data.</text>
</comment>
<dbReference type="Pfam" id="PF01464">
    <property type="entry name" value="SLT"/>
    <property type="match status" value="1"/>
</dbReference>
<proteinExistence type="predicted"/>
<sequence length="357" mass="36911">MASKSIIIFLAVIALVFVLGTNVASAVSWFPIVQCGVNNPPADHPEFANPCSRCDLFKLARNLMDALVEGLMPPIAVIMFMYAGFLILLGGALPAQVKKGQSIFTATAAGIAIMLVAWIGVNFLIKSLAVDDISDNWFTITCSETVSGAGTGTGSAPVPAPGPGAGTGTACLYTGKNLCDNEQPQGGCSNSSCSQYSSAIAQYAGGTASANLLKAIMVSESSCNVKANSGSSFGLMQLRPETAKNYANKCGVNQDITGAWLMDPANANNSICLAAEYIRATSQTCPATRDLIAAYNGGAGACANSVDCAGANSCGGGAVKKWECLYDNSTHTMCNTGFDETRGYVRKVSYCLANPGF</sequence>
<organism evidence="3 4">
    <name type="scientific">Candidatus Yanofskybacteria bacterium GW2011_GWD2_39_48</name>
    <dbReference type="NCBI Taxonomy" id="1619031"/>
    <lineage>
        <taxon>Bacteria</taxon>
        <taxon>Candidatus Yanofskyibacteriota</taxon>
    </lineage>
</organism>
<dbReference type="InterPro" id="IPR023346">
    <property type="entry name" value="Lysozyme-like_dom_sf"/>
</dbReference>
<dbReference type="AlphaFoldDB" id="A0A0G0P5X3"/>
<evidence type="ECO:0000256" key="1">
    <source>
        <dbReference type="SAM" id="Phobius"/>
    </source>
</evidence>
<accession>A0A0G0P5X3</accession>
<dbReference type="PANTHER" id="PTHR37423:SF2">
    <property type="entry name" value="MEMBRANE-BOUND LYTIC MUREIN TRANSGLYCOSYLASE C"/>
    <property type="match status" value="1"/>
</dbReference>
<dbReference type="SUPFAM" id="SSF53955">
    <property type="entry name" value="Lysozyme-like"/>
    <property type="match status" value="1"/>
</dbReference>
<dbReference type="Gene3D" id="1.10.530.10">
    <property type="match status" value="1"/>
</dbReference>
<evidence type="ECO:0000313" key="4">
    <source>
        <dbReference type="Proteomes" id="UP000034764"/>
    </source>
</evidence>
<dbReference type="Proteomes" id="UP000034764">
    <property type="component" value="Unassembled WGS sequence"/>
</dbReference>
<reference evidence="3 4" key="1">
    <citation type="journal article" date="2015" name="Nature">
        <title>rRNA introns, odd ribosomes, and small enigmatic genomes across a large radiation of phyla.</title>
        <authorList>
            <person name="Brown C.T."/>
            <person name="Hug L.A."/>
            <person name="Thomas B.C."/>
            <person name="Sharon I."/>
            <person name="Castelle C.J."/>
            <person name="Singh A."/>
            <person name="Wilkins M.J."/>
            <person name="Williams K.H."/>
            <person name="Banfield J.F."/>
        </authorList>
    </citation>
    <scope>NUCLEOTIDE SEQUENCE [LARGE SCALE GENOMIC DNA]</scope>
</reference>
<feature type="transmembrane region" description="Helical" evidence="1">
    <location>
        <begin position="71"/>
        <end position="91"/>
    </location>
</feature>
<gene>
    <name evidence="3" type="ORF">UT53_C0011G0009</name>
</gene>
<evidence type="ECO:0000313" key="3">
    <source>
        <dbReference type="EMBL" id="KKR23624.1"/>
    </source>
</evidence>
<feature type="transmembrane region" description="Helical" evidence="1">
    <location>
        <begin position="103"/>
        <end position="125"/>
    </location>
</feature>
<dbReference type="EMBL" id="LBXD01000011">
    <property type="protein sequence ID" value="KKR23624.1"/>
    <property type="molecule type" value="Genomic_DNA"/>
</dbReference>
<name>A0A0G0P5X3_9BACT</name>
<dbReference type="PANTHER" id="PTHR37423">
    <property type="entry name" value="SOLUBLE LYTIC MUREIN TRANSGLYCOSYLASE-RELATED"/>
    <property type="match status" value="1"/>
</dbReference>
<dbReference type="CDD" id="cd00254">
    <property type="entry name" value="LT-like"/>
    <property type="match status" value="1"/>
</dbReference>
<dbReference type="InterPro" id="IPR008258">
    <property type="entry name" value="Transglycosylase_SLT_dom_1"/>
</dbReference>